<protein>
    <recommendedName>
        <fullName evidence="4">DUF4386 family protein</fullName>
    </recommendedName>
</protein>
<keyword evidence="3" id="KW-1185">Reference proteome</keyword>
<dbReference type="Proteomes" id="UP000641152">
    <property type="component" value="Unassembled WGS sequence"/>
</dbReference>
<accession>A0ABR9DKZ7</accession>
<evidence type="ECO:0000313" key="2">
    <source>
        <dbReference type="EMBL" id="MBD9362557.1"/>
    </source>
</evidence>
<keyword evidence="1" id="KW-1133">Transmembrane helix</keyword>
<dbReference type="RefSeq" id="WP_192395325.1">
    <property type="nucleotide sequence ID" value="NZ_CAJHIU010000003.1"/>
</dbReference>
<dbReference type="EMBL" id="JACXST010000003">
    <property type="protein sequence ID" value="MBD9362557.1"/>
    <property type="molecule type" value="Genomic_DNA"/>
</dbReference>
<feature type="transmembrane region" description="Helical" evidence="1">
    <location>
        <begin position="12"/>
        <end position="32"/>
    </location>
</feature>
<keyword evidence="1" id="KW-0812">Transmembrane</keyword>
<feature type="transmembrane region" description="Helical" evidence="1">
    <location>
        <begin position="131"/>
        <end position="152"/>
    </location>
</feature>
<evidence type="ECO:0000256" key="1">
    <source>
        <dbReference type="SAM" id="Phobius"/>
    </source>
</evidence>
<comment type="caution">
    <text evidence="2">The sequence shown here is derived from an EMBL/GenBank/DDBJ whole genome shotgun (WGS) entry which is preliminary data.</text>
</comment>
<evidence type="ECO:0000313" key="3">
    <source>
        <dbReference type="Proteomes" id="UP000641152"/>
    </source>
</evidence>
<feature type="transmembrane region" description="Helical" evidence="1">
    <location>
        <begin position="183"/>
        <end position="205"/>
    </location>
</feature>
<feature type="transmembrane region" description="Helical" evidence="1">
    <location>
        <begin position="159"/>
        <end position="177"/>
    </location>
</feature>
<reference evidence="2 3" key="1">
    <citation type="submission" date="2020-09" db="EMBL/GenBank/DDBJ databases">
        <title>Methylomonas albis sp. nov. and Methylomonas fluvii sp. nov.: Two cold-adapted methanotrophs from the River Elbe and an amended description of Methylovulum psychrotolerans strain Eb1.</title>
        <authorList>
            <person name="Bussmann I.K."/>
            <person name="Klings K.-W."/>
            <person name="Warnstedt J."/>
            <person name="Hoppert M."/>
            <person name="Saborowski A."/>
            <person name="Horn F."/>
            <person name="Liebner S."/>
        </authorList>
    </citation>
    <scope>NUCLEOTIDE SEQUENCE [LARGE SCALE GENOMIC DNA]</scope>
    <source>
        <strain evidence="2 3">EbB</strain>
    </source>
</reference>
<keyword evidence="1" id="KW-0472">Membrane</keyword>
<evidence type="ECO:0008006" key="4">
    <source>
        <dbReference type="Google" id="ProtNLM"/>
    </source>
</evidence>
<organism evidence="2 3">
    <name type="scientific">Methylomonas fluvii</name>
    <dbReference type="NCBI Taxonomy" id="1854564"/>
    <lineage>
        <taxon>Bacteria</taxon>
        <taxon>Pseudomonadati</taxon>
        <taxon>Pseudomonadota</taxon>
        <taxon>Gammaproteobacteria</taxon>
        <taxon>Methylococcales</taxon>
        <taxon>Methylococcaceae</taxon>
        <taxon>Methylomonas</taxon>
    </lineage>
</organism>
<gene>
    <name evidence="2" type="ORF">EBB_19000</name>
</gene>
<feature type="transmembrane region" description="Helical" evidence="1">
    <location>
        <begin position="52"/>
        <end position="72"/>
    </location>
</feature>
<name>A0ABR9DKZ7_9GAMM</name>
<sequence length="206" mass="22337">MNIHVFEKLGGIAIIVGSLLLSAYAVLFPIFLPLGTRSFDYVEMVRNSAWVPLALVAFAGVLALLVGFYAVYAKMRNTAGVQGAVGFLFVEAAYLLQVCKVTWELFLYPVIARYPETAFLLRDAIIKNDPAVLAFRISASATILIGIVLFCLAIYRSAIYPKPAAALIFIGAVVYALGPMISVYVSIVGIFTFAVGCMLLGVRLLR</sequence>
<feature type="transmembrane region" description="Helical" evidence="1">
    <location>
        <begin position="84"/>
        <end position="111"/>
    </location>
</feature>
<proteinExistence type="predicted"/>